<feature type="domain" description="GCVT N-terminal" evidence="8">
    <location>
        <begin position="10"/>
        <end position="257"/>
    </location>
</feature>
<comment type="caution">
    <text evidence="10">The sequence shown here is derived from an EMBL/GenBank/DDBJ whole genome shotgun (WGS) entry which is preliminary data.</text>
</comment>
<dbReference type="RefSeq" id="WP_188660776.1">
    <property type="nucleotide sequence ID" value="NZ_BMHV01000002.1"/>
</dbReference>
<comment type="catalytic activity">
    <reaction evidence="6">
        <text>N(6)-[(R)-S(8)-aminomethyldihydrolipoyl]-L-lysyl-[protein] + (6S)-5,6,7,8-tetrahydrofolate = N(6)-[(R)-dihydrolipoyl]-L-lysyl-[protein] + (6R)-5,10-methylene-5,6,7,8-tetrahydrofolate + NH4(+)</text>
        <dbReference type="Rhea" id="RHEA:16945"/>
        <dbReference type="Rhea" id="RHEA-COMP:10475"/>
        <dbReference type="Rhea" id="RHEA-COMP:10492"/>
        <dbReference type="ChEBI" id="CHEBI:15636"/>
        <dbReference type="ChEBI" id="CHEBI:28938"/>
        <dbReference type="ChEBI" id="CHEBI:57453"/>
        <dbReference type="ChEBI" id="CHEBI:83100"/>
        <dbReference type="ChEBI" id="CHEBI:83143"/>
        <dbReference type="EC" id="2.1.2.10"/>
    </reaction>
</comment>
<gene>
    <name evidence="10" type="ORF">GCM10011332_04100</name>
</gene>
<dbReference type="GO" id="GO:0006546">
    <property type="term" value="P:glycine catabolic process"/>
    <property type="evidence" value="ECO:0007669"/>
    <property type="project" value="InterPro"/>
</dbReference>
<dbReference type="AlphaFoldDB" id="A0A917F8S9"/>
<evidence type="ECO:0000256" key="1">
    <source>
        <dbReference type="ARBA" id="ARBA00008609"/>
    </source>
</evidence>
<dbReference type="SUPFAM" id="SSF101790">
    <property type="entry name" value="Aminomethyltransferase beta-barrel domain"/>
    <property type="match status" value="1"/>
</dbReference>
<dbReference type="PIRSF" id="PIRSF006487">
    <property type="entry name" value="GcvT"/>
    <property type="match status" value="1"/>
</dbReference>
<dbReference type="GO" id="GO:0004047">
    <property type="term" value="F:aminomethyltransferase activity"/>
    <property type="evidence" value="ECO:0007669"/>
    <property type="project" value="UniProtKB-EC"/>
</dbReference>
<evidence type="ECO:0000259" key="9">
    <source>
        <dbReference type="Pfam" id="PF08669"/>
    </source>
</evidence>
<dbReference type="Gene3D" id="3.30.70.1400">
    <property type="entry name" value="Aminomethyltransferase beta-barrel domains"/>
    <property type="match status" value="1"/>
</dbReference>
<evidence type="ECO:0000256" key="2">
    <source>
        <dbReference type="ARBA" id="ARBA00012616"/>
    </source>
</evidence>
<keyword evidence="3" id="KW-0032">Aminotransferase</keyword>
<dbReference type="Gene3D" id="3.30.1360.120">
    <property type="entry name" value="Probable tRNA modification gtpase trme, domain 1"/>
    <property type="match status" value="1"/>
</dbReference>
<dbReference type="InterPro" id="IPR027266">
    <property type="entry name" value="TrmE/GcvT-like"/>
</dbReference>
<comment type="similarity">
    <text evidence="1">Belongs to the GcvT family.</text>
</comment>
<dbReference type="Gene3D" id="4.10.1250.10">
    <property type="entry name" value="Aminomethyltransferase fragment"/>
    <property type="match status" value="1"/>
</dbReference>
<dbReference type="SUPFAM" id="SSF103025">
    <property type="entry name" value="Folate-binding domain"/>
    <property type="match status" value="1"/>
</dbReference>
<sequence length="366" mass="39781">MSEDLKTTPLHALHLELGGKMVPFAGYDMPVQYKQGIMKEHTHTREACGLFDVSHMGQALLKGADVQAAIESLTPSDIKGLPQNGIRYSLLMNEQGGIRDDFMVTNRGDHLYLVVNAACKEADFDYIARSLPDYELELLNDRALLALQGPMAPVVLNRFAPGIDQLIFMNMGEYDIAGIPCLVSRSGYTGEDGYEISVPADKAEDLARKLLGEDEVEAIGLGARDSLRLEVGLCLYGADIDETTSPIEASLNWAVGKRRREEGGFPGHGVVMTHLNEGIARKRVGIKPLGRAPARAHTEIADQDGNIIGEITSGGFGPTFQGPVAMGYVKHEFSKIGTSVNLIVRGKAMPAEIAKLPFVPQRYYKG</sequence>
<proteinExistence type="inferred from homology"/>
<accession>A0A917F8S9</accession>
<dbReference type="Gene3D" id="2.40.30.110">
    <property type="entry name" value="Aminomethyltransferase beta-barrel domains"/>
    <property type="match status" value="1"/>
</dbReference>
<dbReference type="PANTHER" id="PTHR43757">
    <property type="entry name" value="AMINOMETHYLTRANSFERASE"/>
    <property type="match status" value="1"/>
</dbReference>
<dbReference type="InterPro" id="IPR013977">
    <property type="entry name" value="GcvT_C"/>
</dbReference>
<reference evidence="10" key="2">
    <citation type="submission" date="2020-09" db="EMBL/GenBank/DDBJ databases">
        <authorList>
            <person name="Sun Q."/>
            <person name="Zhou Y."/>
        </authorList>
    </citation>
    <scope>NUCLEOTIDE SEQUENCE</scope>
    <source>
        <strain evidence="10">CGMCC 1.15254</strain>
    </source>
</reference>
<organism evidence="10 11">
    <name type="scientific">Terasakiella brassicae</name>
    <dbReference type="NCBI Taxonomy" id="1634917"/>
    <lineage>
        <taxon>Bacteria</taxon>
        <taxon>Pseudomonadati</taxon>
        <taxon>Pseudomonadota</taxon>
        <taxon>Alphaproteobacteria</taxon>
        <taxon>Rhodospirillales</taxon>
        <taxon>Terasakiellaceae</taxon>
        <taxon>Terasakiella</taxon>
    </lineage>
</organism>
<dbReference type="Pfam" id="PF01571">
    <property type="entry name" value="GCV_T"/>
    <property type="match status" value="1"/>
</dbReference>
<evidence type="ECO:0000256" key="4">
    <source>
        <dbReference type="ARBA" id="ARBA00022679"/>
    </source>
</evidence>
<dbReference type="InterPro" id="IPR029043">
    <property type="entry name" value="GcvT/YgfZ_C"/>
</dbReference>
<evidence type="ECO:0000256" key="7">
    <source>
        <dbReference type="PIRSR" id="PIRSR006487-1"/>
    </source>
</evidence>
<dbReference type="Pfam" id="PF08669">
    <property type="entry name" value="GCV_T_C"/>
    <property type="match status" value="1"/>
</dbReference>
<reference evidence="10" key="1">
    <citation type="journal article" date="2014" name="Int. J. Syst. Evol. Microbiol.">
        <title>Complete genome sequence of Corynebacterium casei LMG S-19264T (=DSM 44701T), isolated from a smear-ripened cheese.</title>
        <authorList>
            <consortium name="US DOE Joint Genome Institute (JGI-PGF)"/>
            <person name="Walter F."/>
            <person name="Albersmeier A."/>
            <person name="Kalinowski J."/>
            <person name="Ruckert C."/>
        </authorList>
    </citation>
    <scope>NUCLEOTIDE SEQUENCE</scope>
    <source>
        <strain evidence="10">CGMCC 1.15254</strain>
    </source>
</reference>
<evidence type="ECO:0000313" key="10">
    <source>
        <dbReference type="EMBL" id="GGF53899.1"/>
    </source>
</evidence>
<keyword evidence="4" id="KW-0808">Transferase</keyword>
<evidence type="ECO:0000256" key="5">
    <source>
        <dbReference type="ARBA" id="ARBA00031395"/>
    </source>
</evidence>
<dbReference type="InterPro" id="IPR006222">
    <property type="entry name" value="GCVT_N"/>
</dbReference>
<dbReference type="GO" id="GO:0005960">
    <property type="term" value="C:glycine cleavage complex"/>
    <property type="evidence" value="ECO:0007669"/>
    <property type="project" value="InterPro"/>
</dbReference>
<dbReference type="EC" id="2.1.2.10" evidence="2"/>
<keyword evidence="11" id="KW-1185">Reference proteome</keyword>
<dbReference type="PANTHER" id="PTHR43757:SF2">
    <property type="entry name" value="AMINOMETHYLTRANSFERASE, MITOCHONDRIAL"/>
    <property type="match status" value="1"/>
</dbReference>
<protein>
    <recommendedName>
        <fullName evidence="2">aminomethyltransferase</fullName>
        <ecNumber evidence="2">2.1.2.10</ecNumber>
    </recommendedName>
    <alternativeName>
        <fullName evidence="5">Glycine cleavage system T protein</fullName>
    </alternativeName>
</protein>
<evidence type="ECO:0000256" key="6">
    <source>
        <dbReference type="ARBA" id="ARBA00047665"/>
    </source>
</evidence>
<name>A0A917F8S9_9PROT</name>
<feature type="domain" description="Aminomethyltransferase C-terminal" evidence="9">
    <location>
        <begin position="281"/>
        <end position="359"/>
    </location>
</feature>
<dbReference type="InterPro" id="IPR028896">
    <property type="entry name" value="GcvT/YgfZ/DmdA"/>
</dbReference>
<evidence type="ECO:0000313" key="11">
    <source>
        <dbReference type="Proteomes" id="UP000632498"/>
    </source>
</evidence>
<dbReference type="Proteomes" id="UP000632498">
    <property type="component" value="Unassembled WGS sequence"/>
</dbReference>
<dbReference type="NCBIfam" id="NF010093">
    <property type="entry name" value="PRK13579.1"/>
    <property type="match status" value="1"/>
</dbReference>
<dbReference type="EMBL" id="BMHV01000002">
    <property type="protein sequence ID" value="GGF53899.1"/>
    <property type="molecule type" value="Genomic_DNA"/>
</dbReference>
<feature type="binding site" evidence="7">
    <location>
        <position position="195"/>
    </location>
    <ligand>
        <name>substrate</name>
    </ligand>
</feature>
<dbReference type="FunFam" id="3.30.70.1400:FF:000001">
    <property type="entry name" value="Aminomethyltransferase"/>
    <property type="match status" value="1"/>
</dbReference>
<dbReference type="NCBIfam" id="NF001567">
    <property type="entry name" value="PRK00389.1"/>
    <property type="match status" value="1"/>
</dbReference>
<dbReference type="InterPro" id="IPR006223">
    <property type="entry name" value="GcvT"/>
</dbReference>
<evidence type="ECO:0000256" key="3">
    <source>
        <dbReference type="ARBA" id="ARBA00022576"/>
    </source>
</evidence>
<evidence type="ECO:0000259" key="8">
    <source>
        <dbReference type="Pfam" id="PF01571"/>
    </source>
</evidence>
<dbReference type="NCBIfam" id="TIGR00528">
    <property type="entry name" value="gcvT"/>
    <property type="match status" value="1"/>
</dbReference>
<dbReference type="GO" id="GO:0008483">
    <property type="term" value="F:transaminase activity"/>
    <property type="evidence" value="ECO:0007669"/>
    <property type="project" value="UniProtKB-KW"/>
</dbReference>